<dbReference type="FunFam" id="3.40.50.300:FF:000335">
    <property type="entry name" value="ATP binding cassette subfamily A member 5"/>
    <property type="match status" value="1"/>
</dbReference>
<dbReference type="InterPro" id="IPR017871">
    <property type="entry name" value="ABC_transporter-like_CS"/>
</dbReference>
<feature type="transmembrane region" description="Helical" evidence="10">
    <location>
        <begin position="347"/>
        <end position="375"/>
    </location>
</feature>
<feature type="transmembrane region" description="Helical" evidence="10">
    <location>
        <begin position="1016"/>
        <end position="1036"/>
    </location>
</feature>
<dbReference type="GO" id="GO:0016887">
    <property type="term" value="F:ATP hydrolysis activity"/>
    <property type="evidence" value="ECO:0007669"/>
    <property type="project" value="InterPro"/>
</dbReference>
<feature type="transmembrane region" description="Helical" evidence="10">
    <location>
        <begin position="312"/>
        <end position="335"/>
    </location>
</feature>
<feature type="domain" description="ABC transporter" evidence="11">
    <location>
        <begin position="487"/>
        <end position="723"/>
    </location>
</feature>
<keyword evidence="9 10" id="KW-0472">Membrane</keyword>
<keyword evidence="7" id="KW-0067">ATP-binding</keyword>
<comment type="subcellular location">
    <subcellularLocation>
        <location evidence="1">Membrane</location>
        <topology evidence="1">Multi-pass membrane protein</topology>
    </subcellularLocation>
</comment>
<evidence type="ECO:0000256" key="6">
    <source>
        <dbReference type="ARBA" id="ARBA00022741"/>
    </source>
</evidence>
<feature type="transmembrane region" description="Helical" evidence="10">
    <location>
        <begin position="1056"/>
        <end position="1082"/>
    </location>
</feature>
<comment type="similarity">
    <text evidence="2">Belongs to the ABC transporter superfamily. ABCA family.</text>
</comment>
<dbReference type="PROSITE" id="PS50893">
    <property type="entry name" value="ABC_TRANSPORTER_2"/>
    <property type="match status" value="2"/>
</dbReference>
<dbReference type="EMBL" id="OVEO01000004">
    <property type="protein sequence ID" value="SPQ95323.1"/>
    <property type="molecule type" value="Genomic_DNA"/>
</dbReference>
<dbReference type="InterPro" id="IPR027417">
    <property type="entry name" value="P-loop_NTPase"/>
</dbReference>
<keyword evidence="3" id="KW-0813">Transport</keyword>
<evidence type="ECO:0000256" key="3">
    <source>
        <dbReference type="ARBA" id="ARBA00022448"/>
    </source>
</evidence>
<feature type="domain" description="ABC transporter" evidence="11">
    <location>
        <begin position="1261"/>
        <end position="1498"/>
    </location>
</feature>
<feature type="transmembrane region" description="Helical" evidence="10">
    <location>
        <begin position="1123"/>
        <end position="1145"/>
    </location>
</feature>
<feature type="transmembrane region" description="Helical" evidence="10">
    <location>
        <begin position="1192"/>
        <end position="1211"/>
    </location>
</feature>
<evidence type="ECO:0000256" key="8">
    <source>
        <dbReference type="ARBA" id="ARBA00022989"/>
    </source>
</evidence>
<dbReference type="GO" id="GO:0140359">
    <property type="term" value="F:ABC-type transporter activity"/>
    <property type="evidence" value="ECO:0007669"/>
    <property type="project" value="InterPro"/>
</dbReference>
<evidence type="ECO:0000256" key="7">
    <source>
        <dbReference type="ARBA" id="ARBA00022840"/>
    </source>
</evidence>
<evidence type="ECO:0000256" key="1">
    <source>
        <dbReference type="ARBA" id="ARBA00004141"/>
    </source>
</evidence>
<keyword evidence="12" id="KW-0496">Mitochondrion</keyword>
<geneLocation type="mitochondrion" evidence="12"/>
<evidence type="ECO:0000259" key="11">
    <source>
        <dbReference type="PROSITE" id="PS50893"/>
    </source>
</evidence>
<dbReference type="Pfam" id="PF12698">
    <property type="entry name" value="ABC2_membrane_3"/>
    <property type="match status" value="2"/>
</dbReference>
<dbReference type="CDD" id="cd03263">
    <property type="entry name" value="ABC_subfamily_A"/>
    <property type="match status" value="2"/>
</dbReference>
<dbReference type="SMART" id="SM00382">
    <property type="entry name" value="AAA"/>
    <property type="match status" value="2"/>
</dbReference>
<reference evidence="12 13" key="1">
    <citation type="submission" date="2018-03" db="EMBL/GenBank/DDBJ databases">
        <authorList>
            <person name="Fogelqvist J."/>
        </authorList>
    </citation>
    <scope>NUCLEOTIDE SEQUENCE [LARGE SCALE GENOMIC DNA]</scope>
</reference>
<evidence type="ECO:0000256" key="9">
    <source>
        <dbReference type="ARBA" id="ARBA00023136"/>
    </source>
</evidence>
<dbReference type="InterPro" id="IPR026082">
    <property type="entry name" value="ABCA"/>
</dbReference>
<accession>A0A3P3Y565</accession>
<dbReference type="GO" id="GO:0005319">
    <property type="term" value="F:lipid transporter activity"/>
    <property type="evidence" value="ECO:0007669"/>
    <property type="project" value="TreeGrafter"/>
</dbReference>
<evidence type="ECO:0000256" key="4">
    <source>
        <dbReference type="ARBA" id="ARBA00022692"/>
    </source>
</evidence>
<evidence type="ECO:0000313" key="13">
    <source>
        <dbReference type="Proteomes" id="UP000290189"/>
    </source>
</evidence>
<name>A0A3P3Y565_PLABS</name>
<feature type="transmembrane region" description="Helical" evidence="10">
    <location>
        <begin position="29"/>
        <end position="49"/>
    </location>
</feature>
<evidence type="ECO:0000313" key="12">
    <source>
        <dbReference type="EMBL" id="SPQ95323.1"/>
    </source>
</evidence>
<feature type="transmembrane region" description="Helical" evidence="10">
    <location>
        <begin position="1152"/>
        <end position="1172"/>
    </location>
</feature>
<dbReference type="InterPro" id="IPR003593">
    <property type="entry name" value="AAA+_ATPase"/>
</dbReference>
<dbReference type="GO" id="GO:0005524">
    <property type="term" value="F:ATP binding"/>
    <property type="evidence" value="ECO:0007669"/>
    <property type="project" value="UniProtKB-KW"/>
</dbReference>
<keyword evidence="4 10" id="KW-0812">Transmembrane</keyword>
<dbReference type="PANTHER" id="PTHR19229:SF36">
    <property type="entry name" value="ATP-BINDING CASSETTE SUB-FAMILY A MEMBER 2"/>
    <property type="match status" value="1"/>
</dbReference>
<dbReference type="InterPro" id="IPR013525">
    <property type="entry name" value="ABC2_TM"/>
</dbReference>
<dbReference type="Proteomes" id="UP000290189">
    <property type="component" value="Unassembled WGS sequence"/>
</dbReference>
<evidence type="ECO:0000256" key="2">
    <source>
        <dbReference type="ARBA" id="ARBA00008869"/>
    </source>
</evidence>
<dbReference type="PANTHER" id="PTHR19229">
    <property type="entry name" value="ATP-BINDING CASSETTE TRANSPORTER SUBFAMILY A ABCA"/>
    <property type="match status" value="1"/>
</dbReference>
<dbReference type="GO" id="GO:0016020">
    <property type="term" value="C:membrane"/>
    <property type="evidence" value="ECO:0007669"/>
    <property type="project" value="UniProtKB-SubCell"/>
</dbReference>
<keyword evidence="8 10" id="KW-1133">Transmembrane helix</keyword>
<feature type="transmembrane region" description="Helical" evidence="10">
    <location>
        <begin position="276"/>
        <end position="300"/>
    </location>
</feature>
<gene>
    <name evidence="12" type="ORF">PLBR_LOCUS2538</name>
</gene>
<sequence>MTRQSFRRQLRVFLWRNLLTKWRRRRETILEIAMPLLFVGLIGMMRGMLPPVAVPEIPDYPMTHAQTSTMAAPGIDDILAQSRGLRILFAPSATHPVPIPMLQQVVDRCRTKFSQAQSLELVPSEDVLLRAYRDNTVYAGVVLASPTAARWRMAIRMNGSAIPSTTNPMSSGGDVFQCTYYIDSLFLSLQAVVSESVAYVLGHGRTGIPSVIRSRAYPTRKLTVDPFIDLMNGIGGLYLVSGFVGFTSKLLFVLVQEKESRVREALKIMGISTLALWVSWLVTYAAITSVSSMFIAYAVLRTGLLPSKFMPELLLLIVCFCQALLALAFLMSCFFSNAKLAAQVGGLAILLIYSPKFFMSADSFWSAFFSPPIAFDRGFRQLLNVASSASDGGSSLIVCPLLMVVFSVIVFLLALYLDRVLPSKFGIRQPWTFPVTALREYFESPRLRERARSDVSLAPLMGDDGTEVIDSELGARNPAPALADSTITIRGLRKSFPGSWFSGKQGVVAVDSLDLDIQCSQITCLLGHNGAGKTTTLSMLTGLMQCDSGSAIMSRSVDLMRSMDYVRDRFGIGMCPQTDILFPELTTREHIVLVIGLKDVSPADPDTLVARYGLEEFAETKGSVLSGGQKRKLSLAMALIGDPLLVFLDEPSSGLDPLSRRQTWDTLQSYKAGRYVVLTTHSMDEADLLADRIVLLQHGKVAAQGSPSDLKRQFGIGYTLSVAHASTADQDAIRDSVAHVIPRGNVRSQFAQQLSFTLPITDAPKFPQLFATLDSCRNDLGITSFGVSLTSLEEVFFRLTDTSSVDAASEHVDSSPGPASSRVPADVKPLLRTRALALLRIFVLIYWRDFRALVYQIILPLIYVGILIISKETVLSFPSAGSGPSLVSNPSLSFSNASIFTSADVPVTSHAFDGALSNVNLRPMSIADSDALLSTLLDPRTVSTTVAIDGGIGTSRAVDVWHNCSSLHALPAALSIVVNGGLTGSDTLSLETVSDPFPFYKPQPSTVSDNAPPFELPFLLGIGFAYVPIGFGISVLRQKASGSRHLMSAMGLSPVLFWSARILMDTILYLVPVVMMFCMLYLSSSWRLLHDHGIDIFLGFFVNALNVLSFNAFLAAAMSSVSAYTSVASAVYIAGALALLVIIFLGPVSHVLVLGWADAILLALAPNFTMLWSLTLSSGAFDAGDTLPSLPSLYLATCVAAGLWFGVAVLLESGRVRTQLILGWRRFQSALPGGTPSTFAIVPDAVDDDVAREREAVREGYNDRSMYRDCVDQLSMRFGEKVAVRSISFGIKNGEIFGLLGPNGAGKSTTIKCLIGELIPTGGRARIDGKDLVKESDEIHKVLGFVPQSDALIDHLTGREHLRFFACLKGVKQEVLDAAVQQLVNDLGLGEFADRIASSYSGGNKRKLSMGIALIGANRILLLDEPSTGLDPHSRRRLRQLVNASRDARTTLLTTHSMSEADEMCTRLSIMVNGSLQCIGTSQHIKHKFGDAYQVDLTVEEGEGAIFLQEFEAAFPGCELVERYGSRLRFRLPGLSGVQTTLDHIFVNFAREQVEDVS</sequence>
<keyword evidence="5" id="KW-0677">Repeat</keyword>
<dbReference type="SUPFAM" id="SSF52540">
    <property type="entry name" value="P-loop containing nucleoside triphosphate hydrolases"/>
    <property type="match status" value="2"/>
</dbReference>
<dbReference type="Pfam" id="PF00005">
    <property type="entry name" value="ABC_tran"/>
    <property type="match status" value="2"/>
</dbReference>
<feature type="transmembrane region" description="Helical" evidence="10">
    <location>
        <begin position="395"/>
        <end position="417"/>
    </location>
</feature>
<evidence type="ECO:0000256" key="5">
    <source>
        <dbReference type="ARBA" id="ARBA00022737"/>
    </source>
</evidence>
<proteinExistence type="inferred from homology"/>
<feature type="transmembrane region" description="Helical" evidence="10">
    <location>
        <begin position="1094"/>
        <end position="1117"/>
    </location>
</feature>
<protein>
    <recommendedName>
        <fullName evidence="11">ABC transporter domain-containing protein</fullName>
    </recommendedName>
</protein>
<organism evidence="12 13">
    <name type="scientific">Plasmodiophora brassicae</name>
    <name type="common">Clubroot disease agent</name>
    <dbReference type="NCBI Taxonomy" id="37360"/>
    <lineage>
        <taxon>Eukaryota</taxon>
        <taxon>Sar</taxon>
        <taxon>Rhizaria</taxon>
        <taxon>Endomyxa</taxon>
        <taxon>Phytomyxea</taxon>
        <taxon>Plasmodiophorida</taxon>
        <taxon>Plasmodiophoridae</taxon>
        <taxon>Plasmodiophora</taxon>
    </lineage>
</organism>
<dbReference type="InterPro" id="IPR003439">
    <property type="entry name" value="ABC_transporter-like_ATP-bd"/>
</dbReference>
<feature type="transmembrane region" description="Helical" evidence="10">
    <location>
        <begin position="853"/>
        <end position="870"/>
    </location>
</feature>
<feature type="transmembrane region" description="Helical" evidence="10">
    <location>
        <begin position="236"/>
        <end position="255"/>
    </location>
</feature>
<evidence type="ECO:0000256" key="10">
    <source>
        <dbReference type="SAM" id="Phobius"/>
    </source>
</evidence>
<keyword evidence="6" id="KW-0547">Nucleotide-binding</keyword>
<dbReference type="Gene3D" id="3.40.50.300">
    <property type="entry name" value="P-loop containing nucleotide triphosphate hydrolases"/>
    <property type="match status" value="2"/>
</dbReference>
<dbReference type="PROSITE" id="PS00211">
    <property type="entry name" value="ABC_TRANSPORTER_1"/>
    <property type="match status" value="2"/>
</dbReference>